<dbReference type="KEGG" id="esr:ES1_16900"/>
<keyword evidence="5" id="KW-0548">Nucleotidyltransferase</keyword>
<dbReference type="InterPro" id="IPR014724">
    <property type="entry name" value="RNA_pol_RPB2_OB-fold"/>
</dbReference>
<dbReference type="SUPFAM" id="SSF64484">
    <property type="entry name" value="beta and beta-prime subunits of DNA dependent RNA-polymerase"/>
    <property type="match status" value="1"/>
</dbReference>
<dbReference type="InterPro" id="IPR015712">
    <property type="entry name" value="DNA-dir_RNA_pol_su2"/>
</dbReference>
<accession>D4MLJ1</accession>
<sequence>MTADMEDNYVVAQANEPLDEQGKFARKRVNARFREEILEVDRDRVDYMDVSPKMVVSVATAMIPFLENDDANRALMGANMQRQAVPLMVTQNPIVGTGMEYKAAVDSGAVVVAKEDGVVTKCSADEIVVTDDNGVEHSYKLIKFKRSNQGTCVNQRPAVTKGMEIKVGDVLADGPATSQGEISLGKNALIGFMTWEGYNYEDAVLINEKLVYNDVYTSIHIEEYELECRDTKLGPEEITREIPNVSEDALKDLDERGIIRIGAEVHSGDIMVGKVTPKGETELTAEERLLRAIFGDKAREVRDNSLRVPHGESGIIVDVKVFTRQNCDELSPGVNMVVRCYIAQKRKISVGDKMAGRHGNKGVVSRILKQEDMPFLPDGTPLDIVLNPLGVPSRMNIGQVLEVHLGYACKALDWQIMTPVFDGAHEADIRACFEKAEAERENYKDKDSAKIDFSKIPMRPDCKTQLTDGRTGEKFDSPVTVGYMYYLKLHHLVDDKIHARSTGPYSLVTQQPLGGKAQFGGQRFGEMEVWALEAYGAAYTLQEILTVKSDDIVGRVKTYEAIVKGDPVPKAGVPESFKVLFKELQSLGLDIKVLDADKNEIDLRQTYEEDDEYGQAAGEDTFEYVAEDGSLDDGFTTKDIDEDSEFYADKDDEDDFDIDFNENDADDSFDE</sequence>
<gene>
    <name evidence="12" type="ORF">ES1_16900</name>
</gene>
<dbReference type="GO" id="GO:0003899">
    <property type="term" value="F:DNA-directed RNA polymerase activity"/>
    <property type="evidence" value="ECO:0007669"/>
    <property type="project" value="UniProtKB-EC"/>
</dbReference>
<dbReference type="AlphaFoldDB" id="D4MLJ1"/>
<dbReference type="PANTHER" id="PTHR20856">
    <property type="entry name" value="DNA-DIRECTED RNA POLYMERASE I SUBUNIT 2"/>
    <property type="match status" value="1"/>
</dbReference>
<dbReference type="GO" id="GO:0000428">
    <property type="term" value="C:DNA-directed RNA polymerase complex"/>
    <property type="evidence" value="ECO:0007669"/>
    <property type="project" value="UniProtKB-KW"/>
</dbReference>
<dbReference type="InterPro" id="IPR007121">
    <property type="entry name" value="RNA_pol_bsu_CS"/>
</dbReference>
<dbReference type="GO" id="GO:0003677">
    <property type="term" value="F:DNA binding"/>
    <property type="evidence" value="ECO:0007669"/>
    <property type="project" value="InterPro"/>
</dbReference>
<keyword evidence="4" id="KW-0808">Transferase</keyword>
<name>D4MLJ1_9FIRM</name>
<evidence type="ECO:0000256" key="1">
    <source>
        <dbReference type="ARBA" id="ARBA00004026"/>
    </source>
</evidence>
<evidence type="ECO:0000256" key="2">
    <source>
        <dbReference type="ARBA" id="ARBA00012418"/>
    </source>
</evidence>
<keyword evidence="3 12" id="KW-0240">DNA-directed RNA polymerase</keyword>
<dbReference type="GO" id="GO:0032549">
    <property type="term" value="F:ribonucleoside binding"/>
    <property type="evidence" value="ECO:0007669"/>
    <property type="project" value="InterPro"/>
</dbReference>
<reference evidence="12 13" key="2">
    <citation type="submission" date="2010-03" db="EMBL/GenBank/DDBJ databases">
        <authorList>
            <person name="Pajon A."/>
        </authorList>
    </citation>
    <scope>NUCLEOTIDE SEQUENCE [LARGE SCALE GENOMIC DNA]</scope>
    <source>
        <strain evidence="12 13">V10Sc8a</strain>
    </source>
</reference>
<evidence type="ECO:0000256" key="5">
    <source>
        <dbReference type="ARBA" id="ARBA00022695"/>
    </source>
</evidence>
<evidence type="ECO:0000256" key="7">
    <source>
        <dbReference type="ARBA" id="ARBA00048552"/>
    </source>
</evidence>
<comment type="catalytic activity">
    <reaction evidence="7">
        <text>RNA(n) + a ribonucleoside 5'-triphosphate = RNA(n+1) + diphosphate</text>
        <dbReference type="Rhea" id="RHEA:21248"/>
        <dbReference type="Rhea" id="RHEA-COMP:14527"/>
        <dbReference type="Rhea" id="RHEA-COMP:17342"/>
        <dbReference type="ChEBI" id="CHEBI:33019"/>
        <dbReference type="ChEBI" id="CHEBI:61557"/>
        <dbReference type="ChEBI" id="CHEBI:140395"/>
        <dbReference type="EC" id="2.7.7.6"/>
    </reaction>
</comment>
<evidence type="ECO:0000256" key="8">
    <source>
        <dbReference type="SAM" id="MobiDB-lite"/>
    </source>
</evidence>
<dbReference type="GO" id="GO:0006351">
    <property type="term" value="P:DNA-templated transcription"/>
    <property type="evidence" value="ECO:0007669"/>
    <property type="project" value="InterPro"/>
</dbReference>
<dbReference type="Gene3D" id="2.30.150.10">
    <property type="entry name" value="DNA-directed RNA polymerase, beta subunit, external 1 domain"/>
    <property type="match status" value="1"/>
</dbReference>
<dbReference type="CDD" id="cd00653">
    <property type="entry name" value="RNA_pol_B_RPB2"/>
    <property type="match status" value="1"/>
</dbReference>
<dbReference type="Pfam" id="PF10385">
    <property type="entry name" value="RNA_pol_Rpb2_45"/>
    <property type="match status" value="1"/>
</dbReference>
<dbReference type="PATRIC" id="fig|717961.3.peg.1782"/>
<proteinExistence type="predicted"/>
<dbReference type="Gene3D" id="3.90.1800.10">
    <property type="entry name" value="RNA polymerase alpha subunit dimerisation domain"/>
    <property type="match status" value="1"/>
</dbReference>
<evidence type="ECO:0000256" key="4">
    <source>
        <dbReference type="ARBA" id="ARBA00022679"/>
    </source>
</evidence>
<dbReference type="BioCyc" id="ESIR717961:G136L-1401-MONOMER"/>
<protein>
    <recommendedName>
        <fullName evidence="2">DNA-directed RNA polymerase</fullName>
        <ecNumber evidence="2">2.7.7.6</ecNumber>
    </recommendedName>
</protein>
<organism evidence="12 13">
    <name type="scientific">[Eubacterium] siraeum V10Sc8a</name>
    <dbReference type="NCBI Taxonomy" id="717961"/>
    <lineage>
        <taxon>Bacteria</taxon>
        <taxon>Bacillati</taxon>
        <taxon>Bacillota</taxon>
        <taxon>Clostridia</taxon>
        <taxon>Eubacteriales</taxon>
        <taxon>Oscillospiraceae</taxon>
        <taxon>Oscillospiraceae incertae sedis</taxon>
    </lineage>
</organism>
<evidence type="ECO:0000256" key="6">
    <source>
        <dbReference type="ARBA" id="ARBA00023163"/>
    </source>
</evidence>
<feature type="domain" description="RNA polymerase Rpb2" evidence="10">
    <location>
        <begin position="520"/>
        <end position="594"/>
    </location>
</feature>
<dbReference type="EC" id="2.7.7.6" evidence="2"/>
<dbReference type="InterPro" id="IPR007120">
    <property type="entry name" value="DNA-dir_RNAP_su2_dom"/>
</dbReference>
<dbReference type="Proteomes" id="UP000007050">
    <property type="component" value="Chromosome"/>
</dbReference>
<dbReference type="Pfam" id="PF04560">
    <property type="entry name" value="RNA_pol_Rpb2_7"/>
    <property type="match status" value="1"/>
</dbReference>
<dbReference type="Pfam" id="PF00562">
    <property type="entry name" value="RNA_pol_Rpb2_6"/>
    <property type="match status" value="1"/>
</dbReference>
<evidence type="ECO:0000313" key="13">
    <source>
        <dbReference type="Proteomes" id="UP000007050"/>
    </source>
</evidence>
<evidence type="ECO:0000256" key="3">
    <source>
        <dbReference type="ARBA" id="ARBA00022478"/>
    </source>
</evidence>
<evidence type="ECO:0000259" key="9">
    <source>
        <dbReference type="Pfam" id="PF00562"/>
    </source>
</evidence>
<dbReference type="InterPro" id="IPR042107">
    <property type="entry name" value="DNA-dir_RNA_pol_bsu_ext_1_sf"/>
</dbReference>
<feature type="domain" description="DNA-directed RNA polymerase subunit 2 hybrid-binding" evidence="9">
    <location>
        <begin position="112"/>
        <end position="518"/>
    </location>
</feature>
<evidence type="ECO:0000259" key="10">
    <source>
        <dbReference type="Pfam" id="PF04560"/>
    </source>
</evidence>
<keyword evidence="6" id="KW-0804">Transcription</keyword>
<dbReference type="Gene3D" id="2.40.50.150">
    <property type="match status" value="1"/>
</dbReference>
<feature type="region of interest" description="Disordered" evidence="8">
    <location>
        <begin position="647"/>
        <end position="671"/>
    </location>
</feature>
<evidence type="ECO:0000259" key="11">
    <source>
        <dbReference type="Pfam" id="PF10385"/>
    </source>
</evidence>
<dbReference type="InterPro" id="IPR019462">
    <property type="entry name" value="DNA-dir_RNA_pol_bsu_external_1"/>
</dbReference>
<comment type="function">
    <text evidence="1">DNA-dependent RNA polymerase catalyzes the transcription of DNA into RNA using the four ribonucleoside triphosphates as substrates.</text>
</comment>
<dbReference type="EMBL" id="FP929059">
    <property type="protein sequence ID" value="CBL34624.1"/>
    <property type="molecule type" value="Genomic_DNA"/>
</dbReference>
<dbReference type="Gene3D" id="2.40.50.100">
    <property type="match status" value="1"/>
</dbReference>
<dbReference type="InterPro" id="IPR007641">
    <property type="entry name" value="RNA_pol_Rpb2_7"/>
</dbReference>
<evidence type="ECO:0000313" key="12">
    <source>
        <dbReference type="EMBL" id="CBL34624.1"/>
    </source>
</evidence>
<dbReference type="Gene3D" id="3.90.1100.10">
    <property type="match status" value="1"/>
</dbReference>
<dbReference type="HOGENOM" id="CLU_000524_4_2_9"/>
<reference evidence="12 13" key="1">
    <citation type="submission" date="2010-03" db="EMBL/GenBank/DDBJ databases">
        <title>The genome sequence of Eubacterium siraeum V10Sc8a.</title>
        <authorList>
            <consortium name="metaHIT consortium -- http://www.metahit.eu/"/>
            <person name="Pajon A."/>
            <person name="Turner K."/>
            <person name="Parkhill J."/>
            <person name="Duncan S."/>
            <person name="Flint H."/>
        </authorList>
    </citation>
    <scope>NUCLEOTIDE SEQUENCE [LARGE SCALE GENOMIC DNA]</scope>
    <source>
        <strain evidence="12 13">V10Sc8a</strain>
    </source>
</reference>
<dbReference type="Gene3D" id="2.40.270.10">
    <property type="entry name" value="DNA-directed RNA polymerase, subunit 2, domain 6"/>
    <property type="match status" value="1"/>
</dbReference>
<dbReference type="FunFam" id="3.90.1800.10:FF:000001">
    <property type="entry name" value="DNA-directed RNA polymerase subunit beta"/>
    <property type="match status" value="1"/>
</dbReference>
<dbReference type="PROSITE" id="PS01166">
    <property type="entry name" value="RNA_POL_BETA"/>
    <property type="match status" value="1"/>
</dbReference>
<dbReference type="InterPro" id="IPR037033">
    <property type="entry name" value="DNA-dir_RNAP_su2_hyb_sf"/>
</dbReference>
<dbReference type="NCBIfam" id="NF001616">
    <property type="entry name" value="PRK00405.1"/>
    <property type="match status" value="1"/>
</dbReference>
<feature type="domain" description="DNA-directed RNA polymerase beta subunit external 1" evidence="11">
    <location>
        <begin position="1"/>
        <end position="51"/>
    </location>
</feature>